<sequence>MIKIVILILAVAMIFALVTAAKHMWTTSNGEKTHYWLMWRVGIAVALIAVIIFGMVTGQLTLQAPWHGQY</sequence>
<feature type="transmembrane region" description="Helical" evidence="1">
    <location>
        <begin position="36"/>
        <end position="56"/>
    </location>
</feature>
<accession>A0ABV7ZW54</accession>
<keyword evidence="3" id="KW-1185">Reference proteome</keyword>
<evidence type="ECO:0000313" key="2">
    <source>
        <dbReference type="EMBL" id="MFC3851566.1"/>
    </source>
</evidence>
<dbReference type="Proteomes" id="UP001595617">
    <property type="component" value="Unassembled WGS sequence"/>
</dbReference>
<keyword evidence="1" id="KW-0812">Transmembrane</keyword>
<dbReference type="RefSeq" id="WP_380692761.1">
    <property type="nucleotide sequence ID" value="NZ_JBHRYR010000002.1"/>
</dbReference>
<protein>
    <submittedName>
        <fullName evidence="2">DUF2909 family protein</fullName>
    </submittedName>
</protein>
<dbReference type="InterPro" id="IPR021313">
    <property type="entry name" value="DUF2909"/>
</dbReference>
<keyword evidence="1" id="KW-0472">Membrane</keyword>
<proteinExistence type="predicted"/>
<organism evidence="2 3">
    <name type="scientific">Saccharospirillum mangrovi</name>
    <dbReference type="NCBI Taxonomy" id="2161747"/>
    <lineage>
        <taxon>Bacteria</taxon>
        <taxon>Pseudomonadati</taxon>
        <taxon>Pseudomonadota</taxon>
        <taxon>Gammaproteobacteria</taxon>
        <taxon>Oceanospirillales</taxon>
        <taxon>Saccharospirillaceae</taxon>
        <taxon>Saccharospirillum</taxon>
    </lineage>
</organism>
<comment type="caution">
    <text evidence="2">The sequence shown here is derived from an EMBL/GenBank/DDBJ whole genome shotgun (WGS) entry which is preliminary data.</text>
</comment>
<dbReference type="EMBL" id="JBHRYR010000002">
    <property type="protein sequence ID" value="MFC3851566.1"/>
    <property type="molecule type" value="Genomic_DNA"/>
</dbReference>
<evidence type="ECO:0000256" key="1">
    <source>
        <dbReference type="SAM" id="Phobius"/>
    </source>
</evidence>
<gene>
    <name evidence="2" type="ORF">ACFOOG_01870</name>
</gene>
<evidence type="ECO:0000313" key="3">
    <source>
        <dbReference type="Proteomes" id="UP001595617"/>
    </source>
</evidence>
<dbReference type="Pfam" id="PF11137">
    <property type="entry name" value="DUF2909"/>
    <property type="match status" value="1"/>
</dbReference>
<keyword evidence="1" id="KW-1133">Transmembrane helix</keyword>
<reference evidence="3" key="1">
    <citation type="journal article" date="2019" name="Int. J. Syst. Evol. Microbiol.">
        <title>The Global Catalogue of Microorganisms (GCM) 10K type strain sequencing project: providing services to taxonomists for standard genome sequencing and annotation.</title>
        <authorList>
            <consortium name="The Broad Institute Genomics Platform"/>
            <consortium name="The Broad Institute Genome Sequencing Center for Infectious Disease"/>
            <person name="Wu L."/>
            <person name="Ma J."/>
        </authorList>
    </citation>
    <scope>NUCLEOTIDE SEQUENCE [LARGE SCALE GENOMIC DNA]</scope>
    <source>
        <strain evidence="3">IBRC 10765</strain>
    </source>
</reference>
<name>A0ABV7ZW54_9GAMM</name>